<dbReference type="EMBL" id="JBHSMR010000013">
    <property type="protein sequence ID" value="MFC5478881.1"/>
    <property type="molecule type" value="Genomic_DNA"/>
</dbReference>
<dbReference type="Proteomes" id="UP001596101">
    <property type="component" value="Unassembled WGS sequence"/>
</dbReference>
<dbReference type="InterPro" id="IPR036388">
    <property type="entry name" value="WH-like_DNA-bd_sf"/>
</dbReference>
<dbReference type="PANTHER" id="PTHR30319">
    <property type="entry name" value="PHENYLACETIC ACID REGULATOR-RELATED TRANSCRIPTIONAL REPRESSOR"/>
    <property type="match status" value="1"/>
</dbReference>
<keyword evidence="2" id="KW-1185">Reference proteome</keyword>
<dbReference type="Gene3D" id="3.30.70.2650">
    <property type="match status" value="1"/>
</dbReference>
<proteinExistence type="predicted"/>
<sequence length="282" mass="30667">MDTTCNIAHRPLRAPELILDLLIANGTALSSQVLCRAGAVMDLSETAVRVALNRLCEQGKLRQPARGVYAVSPASRPLFGDVDAWRRKGAGMVAWNGDWVAVHDSLVQRSDKTAWRHHCLALALRGFAQFEPSLHLRPDNLEGGIEALRANLPGLGLAPQATLFRLTGLDATRQAQARGLWNVDALERQYAALAGALEAHTARMRDKGVVDALRESLLLGREAIGLLVRDPLLPPELMALDARQILMAAAARYQDAARSLWRNWIQEIGGSGPTPAANPEIH</sequence>
<organism evidence="1 2">
    <name type="scientific">Massilia suwonensis</name>
    <dbReference type="NCBI Taxonomy" id="648895"/>
    <lineage>
        <taxon>Bacteria</taxon>
        <taxon>Pseudomonadati</taxon>
        <taxon>Pseudomonadota</taxon>
        <taxon>Betaproteobacteria</taxon>
        <taxon>Burkholderiales</taxon>
        <taxon>Oxalobacteraceae</taxon>
        <taxon>Telluria group</taxon>
        <taxon>Massilia</taxon>
    </lineage>
</organism>
<gene>
    <name evidence="1" type="ORF">ACFPQ5_11800</name>
</gene>
<dbReference type="RefSeq" id="WP_379755384.1">
    <property type="nucleotide sequence ID" value="NZ_JBHSMR010000013.1"/>
</dbReference>
<dbReference type="Gene3D" id="1.10.10.10">
    <property type="entry name" value="Winged helix-like DNA-binding domain superfamily/Winged helix DNA-binding domain"/>
    <property type="match status" value="1"/>
</dbReference>
<dbReference type="PANTHER" id="PTHR30319:SF1">
    <property type="entry name" value="TRANSCRIPTIONAL REPRESSOR PAAX"/>
    <property type="match status" value="1"/>
</dbReference>
<evidence type="ECO:0000313" key="1">
    <source>
        <dbReference type="EMBL" id="MFC5478881.1"/>
    </source>
</evidence>
<reference evidence="2" key="1">
    <citation type="journal article" date="2019" name="Int. J. Syst. Evol. Microbiol.">
        <title>The Global Catalogue of Microorganisms (GCM) 10K type strain sequencing project: providing services to taxonomists for standard genome sequencing and annotation.</title>
        <authorList>
            <consortium name="The Broad Institute Genomics Platform"/>
            <consortium name="The Broad Institute Genome Sequencing Center for Infectious Disease"/>
            <person name="Wu L."/>
            <person name="Ma J."/>
        </authorList>
    </citation>
    <scope>NUCLEOTIDE SEQUENCE [LARGE SCALE GENOMIC DNA]</scope>
    <source>
        <strain evidence="2">CCUG 43111</strain>
    </source>
</reference>
<name>A0ABW0MPV5_9BURK</name>
<evidence type="ECO:0000313" key="2">
    <source>
        <dbReference type="Proteomes" id="UP001596101"/>
    </source>
</evidence>
<protein>
    <submittedName>
        <fullName evidence="1">PaaX family transcriptional regulator</fullName>
    </submittedName>
</protein>
<accession>A0ABW0MPV5</accession>
<comment type="caution">
    <text evidence="1">The sequence shown here is derived from an EMBL/GenBank/DDBJ whole genome shotgun (WGS) entry which is preliminary data.</text>
</comment>